<evidence type="ECO:0000313" key="1">
    <source>
        <dbReference type="EMBL" id="PIZ49893.1"/>
    </source>
</evidence>
<protein>
    <submittedName>
        <fullName evidence="1">Uncharacterized protein</fullName>
    </submittedName>
</protein>
<gene>
    <name evidence="1" type="ORF">COY29_00800</name>
</gene>
<comment type="caution">
    <text evidence="1">The sequence shown here is derived from an EMBL/GenBank/DDBJ whole genome shotgun (WGS) entry which is preliminary data.</text>
</comment>
<reference evidence="2" key="1">
    <citation type="submission" date="2017-09" db="EMBL/GenBank/DDBJ databases">
        <title>Depth-based differentiation of microbial function through sediment-hosted aquifers and enrichment of novel symbionts in the deep terrestrial subsurface.</title>
        <authorList>
            <person name="Probst A.J."/>
            <person name="Ladd B."/>
            <person name="Jarett J.K."/>
            <person name="Geller-Mcgrath D.E."/>
            <person name="Sieber C.M.K."/>
            <person name="Emerson J.B."/>
            <person name="Anantharaman K."/>
            <person name="Thomas B.C."/>
            <person name="Malmstrom R."/>
            <person name="Stieglmeier M."/>
            <person name="Klingl A."/>
            <person name="Woyke T."/>
            <person name="Ryan C.M."/>
            <person name="Banfield J.F."/>
        </authorList>
    </citation>
    <scope>NUCLEOTIDE SEQUENCE [LARGE SCALE GENOMIC DNA]</scope>
</reference>
<feature type="non-terminal residue" evidence="1">
    <location>
        <position position="1"/>
    </location>
</feature>
<sequence>TLRDLKINMFESAYKAVINKIFQDISVRLGIVTFPLTSKTKMQVIIATPIWKNMENETGSLSSSFRRIL</sequence>
<dbReference type="Proteomes" id="UP000229753">
    <property type="component" value="Unassembled WGS sequence"/>
</dbReference>
<proteinExistence type="predicted"/>
<dbReference type="EMBL" id="PFNO01000028">
    <property type="protein sequence ID" value="PIZ49893.1"/>
    <property type="molecule type" value="Genomic_DNA"/>
</dbReference>
<accession>A0A2M7TNZ1</accession>
<evidence type="ECO:0000313" key="2">
    <source>
        <dbReference type="Proteomes" id="UP000229753"/>
    </source>
</evidence>
<dbReference type="AlphaFoldDB" id="A0A2M7TNZ1"/>
<organism evidence="1 2">
    <name type="scientific">Candidatus Woesebacteria bacterium CG_4_10_14_0_2_um_filter_39_14</name>
    <dbReference type="NCBI Taxonomy" id="1975054"/>
    <lineage>
        <taxon>Bacteria</taxon>
        <taxon>Candidatus Woeseibacteriota</taxon>
    </lineage>
</organism>
<name>A0A2M7TNZ1_9BACT</name>